<dbReference type="InterPro" id="IPR007016">
    <property type="entry name" value="O-antigen_ligase-rel_domated"/>
</dbReference>
<feature type="transmembrane region" description="Helical" evidence="5">
    <location>
        <begin position="151"/>
        <end position="169"/>
    </location>
</feature>
<keyword evidence="2 5" id="KW-0812">Transmembrane</keyword>
<organism evidence="7">
    <name type="scientific">Clostridium symbiosum</name>
    <name type="common">Bacteroides symbiosus</name>
    <dbReference type="NCBI Taxonomy" id="1512"/>
    <lineage>
        <taxon>Bacteria</taxon>
        <taxon>Bacillati</taxon>
        <taxon>Bacillota</taxon>
        <taxon>Clostridia</taxon>
        <taxon>Lachnospirales</taxon>
        <taxon>Lachnospiraceae</taxon>
        <taxon>Otoolea</taxon>
    </lineage>
</organism>
<evidence type="ECO:0000256" key="5">
    <source>
        <dbReference type="SAM" id="Phobius"/>
    </source>
</evidence>
<accession>A0A6N3E6R7</accession>
<feature type="transmembrane region" description="Helical" evidence="5">
    <location>
        <begin position="198"/>
        <end position="213"/>
    </location>
</feature>
<feature type="transmembrane region" description="Helical" evidence="5">
    <location>
        <begin position="86"/>
        <end position="102"/>
    </location>
</feature>
<evidence type="ECO:0000313" key="7">
    <source>
        <dbReference type="EMBL" id="VYU37396.1"/>
    </source>
</evidence>
<dbReference type="InterPro" id="IPR051533">
    <property type="entry name" value="WaaL-like"/>
</dbReference>
<dbReference type="GO" id="GO:0016020">
    <property type="term" value="C:membrane"/>
    <property type="evidence" value="ECO:0007669"/>
    <property type="project" value="UniProtKB-SubCell"/>
</dbReference>
<dbReference type="GO" id="GO:0016874">
    <property type="term" value="F:ligase activity"/>
    <property type="evidence" value="ECO:0007669"/>
    <property type="project" value="UniProtKB-KW"/>
</dbReference>
<feature type="transmembrane region" description="Helical" evidence="5">
    <location>
        <begin position="361"/>
        <end position="378"/>
    </location>
</feature>
<feature type="transmembrane region" description="Helical" evidence="5">
    <location>
        <begin position="114"/>
        <end position="131"/>
    </location>
</feature>
<evidence type="ECO:0000256" key="4">
    <source>
        <dbReference type="ARBA" id="ARBA00023136"/>
    </source>
</evidence>
<evidence type="ECO:0000259" key="6">
    <source>
        <dbReference type="Pfam" id="PF04932"/>
    </source>
</evidence>
<sequence length="396" mass="46443">MRYSFKKHEWILFAFLVFCSFYPFENKVPKYMAYILVASIGYFYILARHKAVSRREAVFILMAFLCYGAKFVSSIFNGFYTPGIPFGFIINMGFVFFCMWGWEHRTALIQGMYLYFLCITFACIIKEYFFAEQIIRDSYTKNAFIGIFPNRNHTAFYLAIASCITYLYTISRYHKIKFLPAIVILAQITLLVLTRSATGYVFIIVNAIFLIFMKKWSYWIVWLAYCFTTVALFLYSINQNFYIFKVIIQLLGRNPTLTNRTPRWEIALGLVREKIFIGYGTQDVFNEKLTDELFNGVLYTHNTILEILLHGGIFYLSALLIFIVIGLYIINQKQYRNKISLIILLVFNICIVESITENSAFGNIFIMFLCAGYLPLNLNKTTERKRNEHYVTDSLF</sequence>
<reference evidence="7" key="1">
    <citation type="submission" date="2019-11" db="EMBL/GenBank/DDBJ databases">
        <authorList>
            <person name="Feng L."/>
        </authorList>
    </citation>
    <scope>NUCLEOTIDE SEQUENCE</scope>
    <source>
        <strain evidence="7">CsymbiosumLFYP84</strain>
    </source>
</reference>
<feature type="transmembrane region" description="Helical" evidence="5">
    <location>
        <begin position="31"/>
        <end position="47"/>
    </location>
</feature>
<feature type="transmembrane region" description="Helical" evidence="5">
    <location>
        <begin position="307"/>
        <end position="330"/>
    </location>
</feature>
<comment type="subcellular location">
    <subcellularLocation>
        <location evidence="1">Membrane</location>
        <topology evidence="1">Multi-pass membrane protein</topology>
    </subcellularLocation>
</comment>
<dbReference type="AlphaFoldDB" id="A0A6N3E6R7"/>
<dbReference type="Pfam" id="PF04932">
    <property type="entry name" value="Wzy_C"/>
    <property type="match status" value="1"/>
</dbReference>
<keyword evidence="7" id="KW-0436">Ligase</keyword>
<keyword evidence="4 5" id="KW-0472">Membrane</keyword>
<gene>
    <name evidence="7" type="ORF">CSLFYP84_02008</name>
</gene>
<dbReference type="PANTHER" id="PTHR37422:SF17">
    <property type="entry name" value="O-ANTIGEN LIGASE"/>
    <property type="match status" value="1"/>
</dbReference>
<dbReference type="PANTHER" id="PTHR37422">
    <property type="entry name" value="TEICHURONIC ACID BIOSYNTHESIS PROTEIN TUAE"/>
    <property type="match status" value="1"/>
</dbReference>
<feature type="domain" description="O-antigen ligase-related" evidence="6">
    <location>
        <begin position="183"/>
        <end position="316"/>
    </location>
</feature>
<feature type="transmembrane region" description="Helical" evidence="5">
    <location>
        <begin position="59"/>
        <end position="80"/>
    </location>
</feature>
<feature type="transmembrane region" description="Helical" evidence="5">
    <location>
        <begin position="220"/>
        <end position="237"/>
    </location>
</feature>
<evidence type="ECO:0000256" key="2">
    <source>
        <dbReference type="ARBA" id="ARBA00022692"/>
    </source>
</evidence>
<name>A0A6N3E6R7_CLOSY</name>
<evidence type="ECO:0000256" key="3">
    <source>
        <dbReference type="ARBA" id="ARBA00022989"/>
    </source>
</evidence>
<feature type="transmembrane region" description="Helical" evidence="5">
    <location>
        <begin position="339"/>
        <end position="355"/>
    </location>
</feature>
<protein>
    <submittedName>
        <fullName evidence="7">O-Antigen ligase</fullName>
    </submittedName>
</protein>
<keyword evidence="3 5" id="KW-1133">Transmembrane helix</keyword>
<dbReference type="EMBL" id="CACRUA010000025">
    <property type="protein sequence ID" value="VYU37396.1"/>
    <property type="molecule type" value="Genomic_DNA"/>
</dbReference>
<evidence type="ECO:0000256" key="1">
    <source>
        <dbReference type="ARBA" id="ARBA00004141"/>
    </source>
</evidence>
<proteinExistence type="predicted"/>